<dbReference type="InterPro" id="IPR045113">
    <property type="entry name" value="Rpb7-like"/>
</dbReference>
<dbReference type="Pfam" id="PF03876">
    <property type="entry name" value="SHS2_Rpb7-N"/>
    <property type="match status" value="1"/>
</dbReference>
<evidence type="ECO:0000256" key="8">
    <source>
        <dbReference type="ARBA" id="ARBA00023242"/>
    </source>
</evidence>
<dbReference type="AlphaFoldDB" id="A0AAN9VC99"/>
<evidence type="ECO:0000256" key="9">
    <source>
        <dbReference type="ARBA" id="ARBA00054245"/>
    </source>
</evidence>
<proteinExistence type="inferred from homology"/>
<dbReference type="SUPFAM" id="SSF50249">
    <property type="entry name" value="Nucleic acid-binding proteins"/>
    <property type="match status" value="1"/>
</dbReference>
<dbReference type="FunFam" id="3.30.1490.120:FF:000002">
    <property type="entry name" value="DNA-directed RNA polymerase III subunit RPC8"/>
    <property type="match status" value="1"/>
</dbReference>
<dbReference type="FunFam" id="2.40.50.140:FF:000130">
    <property type="entry name" value="DNA-directed RNA polymerase III subunit RPC8"/>
    <property type="match status" value="1"/>
</dbReference>
<dbReference type="GO" id="GO:0051607">
    <property type="term" value="P:defense response to virus"/>
    <property type="evidence" value="ECO:0007669"/>
    <property type="project" value="UniProtKB-KW"/>
</dbReference>
<dbReference type="Pfam" id="PF08292">
    <property type="entry name" value="RNA_pol_Rbc25"/>
    <property type="match status" value="1"/>
</dbReference>
<dbReference type="CDD" id="cd04330">
    <property type="entry name" value="RNAP_III_Rpc25_N"/>
    <property type="match status" value="1"/>
</dbReference>
<evidence type="ECO:0000256" key="1">
    <source>
        <dbReference type="ARBA" id="ARBA00004123"/>
    </source>
</evidence>
<evidence type="ECO:0000259" key="14">
    <source>
        <dbReference type="Pfam" id="PF03876"/>
    </source>
</evidence>
<keyword evidence="3" id="KW-0240">DNA-directed RNA polymerase</keyword>
<dbReference type="GO" id="GO:0005666">
    <property type="term" value="C:RNA polymerase III complex"/>
    <property type="evidence" value="ECO:0007669"/>
    <property type="project" value="TreeGrafter"/>
</dbReference>
<evidence type="ECO:0000256" key="13">
    <source>
        <dbReference type="ARBA" id="ARBA00078855"/>
    </source>
</evidence>
<evidence type="ECO:0000256" key="5">
    <source>
        <dbReference type="ARBA" id="ARBA00022859"/>
    </source>
</evidence>
<evidence type="ECO:0000259" key="15">
    <source>
        <dbReference type="Pfam" id="PF08292"/>
    </source>
</evidence>
<dbReference type="InterPro" id="IPR036898">
    <property type="entry name" value="RNA_pol_Rpb7-like_N_sf"/>
</dbReference>
<evidence type="ECO:0000256" key="3">
    <source>
        <dbReference type="ARBA" id="ARBA00022478"/>
    </source>
</evidence>
<dbReference type="Proteomes" id="UP001378592">
    <property type="component" value="Unassembled WGS sequence"/>
</dbReference>
<evidence type="ECO:0000313" key="17">
    <source>
        <dbReference type="Proteomes" id="UP001378592"/>
    </source>
</evidence>
<evidence type="ECO:0000256" key="4">
    <source>
        <dbReference type="ARBA" id="ARBA00022588"/>
    </source>
</evidence>
<dbReference type="GO" id="GO:0003899">
    <property type="term" value="F:DNA-directed RNA polymerase activity"/>
    <property type="evidence" value="ECO:0007669"/>
    <property type="project" value="InterPro"/>
</dbReference>
<dbReference type="EMBL" id="JAZDUA010000934">
    <property type="protein sequence ID" value="KAK7788761.1"/>
    <property type="molecule type" value="Genomic_DNA"/>
</dbReference>
<evidence type="ECO:0000256" key="6">
    <source>
        <dbReference type="ARBA" id="ARBA00023118"/>
    </source>
</evidence>
<protein>
    <recommendedName>
        <fullName evidence="11">DNA-directed RNA polymerase III subunit RPC8</fullName>
    </recommendedName>
    <alternativeName>
        <fullName evidence="13">DNA-directed RNA polymerase III subunit H</fullName>
    </alternativeName>
    <alternativeName>
        <fullName evidence="12">DNA-directed RNA polymerase III subunit rpc8</fullName>
    </alternativeName>
</protein>
<comment type="similarity">
    <text evidence="2">Belongs to the eukaryotic RPB7/RPC8 RNA polymerase subunit family.</text>
</comment>
<keyword evidence="6" id="KW-0051">Antiviral defense</keyword>
<organism evidence="16 17">
    <name type="scientific">Gryllus longicercus</name>
    <dbReference type="NCBI Taxonomy" id="2509291"/>
    <lineage>
        <taxon>Eukaryota</taxon>
        <taxon>Metazoa</taxon>
        <taxon>Ecdysozoa</taxon>
        <taxon>Arthropoda</taxon>
        <taxon>Hexapoda</taxon>
        <taxon>Insecta</taxon>
        <taxon>Pterygota</taxon>
        <taxon>Neoptera</taxon>
        <taxon>Polyneoptera</taxon>
        <taxon>Orthoptera</taxon>
        <taxon>Ensifera</taxon>
        <taxon>Gryllidea</taxon>
        <taxon>Grylloidea</taxon>
        <taxon>Gryllidae</taxon>
        <taxon>Gryllinae</taxon>
        <taxon>Gryllus</taxon>
    </lineage>
</organism>
<dbReference type="SUPFAM" id="SSF88798">
    <property type="entry name" value="N-terminal, heterodimerisation domain of RBP7 (RpoE)"/>
    <property type="match status" value="1"/>
</dbReference>
<dbReference type="InterPro" id="IPR004519">
    <property type="entry name" value="RNAP_E/RPC8"/>
</dbReference>
<dbReference type="Gene3D" id="3.30.1490.120">
    <property type="entry name" value="RNA polymerase Rpb7-like, N-terminal domain"/>
    <property type="match status" value="1"/>
</dbReference>
<comment type="caution">
    <text evidence="16">The sequence shown here is derived from an EMBL/GenBank/DDBJ whole genome shotgun (WGS) entry which is preliminary data.</text>
</comment>
<gene>
    <name evidence="16" type="ORF">R5R35_013293</name>
</gene>
<keyword evidence="7" id="KW-0804">Transcription</keyword>
<dbReference type="GO" id="GO:0006384">
    <property type="term" value="P:transcription initiation at RNA polymerase III promoter"/>
    <property type="evidence" value="ECO:0007669"/>
    <property type="project" value="TreeGrafter"/>
</dbReference>
<reference evidence="16 17" key="1">
    <citation type="submission" date="2024-03" db="EMBL/GenBank/DDBJ databases">
        <title>The genome assembly and annotation of the cricket Gryllus longicercus Weissman &amp; Gray.</title>
        <authorList>
            <person name="Szrajer S."/>
            <person name="Gray D."/>
            <person name="Ylla G."/>
        </authorList>
    </citation>
    <scope>NUCLEOTIDE SEQUENCE [LARGE SCALE GENOMIC DNA]</scope>
    <source>
        <strain evidence="16">DAG 2021-001</strain>
        <tissue evidence="16">Whole body minus gut</tissue>
    </source>
</reference>
<evidence type="ECO:0000256" key="10">
    <source>
        <dbReference type="ARBA" id="ARBA00062626"/>
    </source>
</evidence>
<dbReference type="PANTHER" id="PTHR12709">
    <property type="entry name" value="DNA-DIRECTED RNA POLYMERASE II, III"/>
    <property type="match status" value="1"/>
</dbReference>
<evidence type="ECO:0000313" key="16">
    <source>
        <dbReference type="EMBL" id="KAK7788761.1"/>
    </source>
</evidence>
<keyword evidence="8" id="KW-0539">Nucleus</keyword>
<name>A0AAN9VC99_9ORTH</name>
<feature type="domain" description="RNA polymerase Rpb7-like N-terminal" evidence="14">
    <location>
        <begin position="9"/>
        <end position="64"/>
    </location>
</feature>
<evidence type="ECO:0000256" key="11">
    <source>
        <dbReference type="ARBA" id="ARBA00072526"/>
    </source>
</evidence>
<dbReference type="InterPro" id="IPR013238">
    <property type="entry name" value="RNA_pol_III_Rbc25"/>
</dbReference>
<dbReference type="PANTHER" id="PTHR12709:SF1">
    <property type="entry name" value="DNA-DIRECTED RNA POLYMERASE III SUBUNIT RPC8"/>
    <property type="match status" value="1"/>
</dbReference>
<dbReference type="NCBIfam" id="TIGR00448">
    <property type="entry name" value="rpoE"/>
    <property type="match status" value="1"/>
</dbReference>
<evidence type="ECO:0000256" key="7">
    <source>
        <dbReference type="ARBA" id="ARBA00023163"/>
    </source>
</evidence>
<accession>A0AAN9VC99</accession>
<dbReference type="InterPro" id="IPR005576">
    <property type="entry name" value="Rpb7-like_N"/>
</dbReference>
<keyword evidence="4" id="KW-0399">Innate immunity</keyword>
<feature type="domain" description="RNA polymerase III subunit Rpc25" evidence="15">
    <location>
        <begin position="83"/>
        <end position="201"/>
    </location>
</feature>
<dbReference type="GO" id="GO:0003677">
    <property type="term" value="F:DNA binding"/>
    <property type="evidence" value="ECO:0007669"/>
    <property type="project" value="InterPro"/>
</dbReference>
<dbReference type="Gene3D" id="2.40.50.140">
    <property type="entry name" value="Nucleic acid-binding proteins"/>
    <property type="match status" value="1"/>
</dbReference>
<evidence type="ECO:0000256" key="2">
    <source>
        <dbReference type="ARBA" id="ARBA00009307"/>
    </source>
</evidence>
<comment type="function">
    <text evidence="9">DNA-dependent RNA polymerase catalyzes the transcription of DNA into RNA using the four ribonucleoside triphosphates as substrates. Specific peripheric component of RNA polymerase III (Pol III) which synthesizes small non-coding RNAs including 5S rRNA, snRNAs, tRNAs and miRNAs from at least 500 distinct genomic loci. With CRCP/RPC9 forms a mobile stalk that protrudes from Pol III core and functions primarily in transcription initiation. Pol III plays a key role in sensing and limiting infection by intracellular bacteria and DNA viruses. Acts as nuclear and cytosolic DNA sensor involved in innate immune response. Can sense non-self dsDNA that serves as template for transcription into dsRNA. The non-self RNA polymerase III transcripts, such as Epstein-Barr virus-encoded RNAs (EBERs) induce type I interferon and NF-kappa-B through the RIG-I pathway.</text>
</comment>
<keyword evidence="5" id="KW-0391">Immunity</keyword>
<comment type="subunit">
    <text evidence="10">Component of the RNA polymerase III complex consisting of 17 subunits: a ten-subunit horseshoe-shaped catalytic core composed of POLR3A/RPC1, POLR3B/RPC2, POLR1C/RPAC1, POLR1D/RPAC2, POLR3K/RPC10, POLR2E/RPABC1, POLR2F/RPABC2, POLR2H/RPABC3, POLR2K/RPABC4 and POLR2L/RPABC5; a mobile stalk composed of two subunits POLR3H/RPC8 and CRCP/RPC9, protruding from the core and functioning primarily in transcription initiation; and additional subunits homologous to general transcription factors of the RNA polymerase II machinery, POLR3C/RPC3-POLR3F/RPC6-POLR3G/RPC7 heterotrimer required for transcription initiation and POLR3D/RPC4-POLR3E/RPC5 heterodimer involved in both transcription initiation and termination. Interacts with CRCP/RPC9. POLR3H/RPC8 and CRCP/RPC9 probably form a Pol III subcomplex.</text>
</comment>
<sequence length="202" mass="22830">MFVLAEMTKTLRVPPHRFGINLNEAIAEDLTKTLVGKVIKEVGLCIALFDITCIKESFILPGDGAAHTKVNFRLVVFKPFSEEVILGKIKNCSEEGVRVTLGFFDNIIISPESLQQPCRYDEDEKVWIWEYESKDGKHDLFMDPGEPIRFRVTGNKFVETIPCDSKPEEQESSETTEKEKIAPYTITASISEPGLGLVSWWT</sequence>
<comment type="subcellular location">
    <subcellularLocation>
        <location evidence="1">Nucleus</location>
    </subcellularLocation>
</comment>
<evidence type="ECO:0000256" key="12">
    <source>
        <dbReference type="ARBA" id="ARBA00073027"/>
    </source>
</evidence>
<dbReference type="GO" id="GO:0045087">
    <property type="term" value="P:innate immune response"/>
    <property type="evidence" value="ECO:0007669"/>
    <property type="project" value="UniProtKB-KW"/>
</dbReference>
<keyword evidence="17" id="KW-1185">Reference proteome</keyword>
<dbReference type="InterPro" id="IPR012340">
    <property type="entry name" value="NA-bd_OB-fold"/>
</dbReference>